<proteinExistence type="predicted"/>
<dbReference type="GO" id="GO:0030420">
    <property type="term" value="P:establishment of competence for transformation"/>
    <property type="evidence" value="ECO:0007669"/>
    <property type="project" value="UniProtKB-KW"/>
</dbReference>
<organism evidence="4 5">
    <name type="scientific">Paenibacillus mucilaginosus (strain KNP414)</name>
    <dbReference type="NCBI Taxonomy" id="1036673"/>
    <lineage>
        <taxon>Bacteria</taxon>
        <taxon>Bacillati</taxon>
        <taxon>Bacillota</taxon>
        <taxon>Bacilli</taxon>
        <taxon>Bacillales</taxon>
        <taxon>Paenibacillaceae</taxon>
        <taxon>Paenibacillus</taxon>
    </lineage>
</organism>
<dbReference type="PROSITE" id="PS00409">
    <property type="entry name" value="PROKAR_NTER_METHYL"/>
    <property type="match status" value="1"/>
</dbReference>
<reference evidence="4 5" key="2">
    <citation type="journal article" date="2013" name="Genome Announc.">
        <title>Genome Sequence of Growth-Improving Paenibacillus mucilaginosus Strain KNP414.</title>
        <authorList>
            <person name="Lu J.J."/>
            <person name="Wang J.F."/>
            <person name="Hu X.F."/>
        </authorList>
    </citation>
    <scope>NUCLEOTIDE SEQUENCE [LARGE SCALE GENOMIC DNA]</scope>
    <source>
        <strain evidence="4 5">KNP414</strain>
    </source>
</reference>
<name>F8FN59_PAEMK</name>
<dbReference type="NCBIfam" id="TIGR02532">
    <property type="entry name" value="IV_pilin_GFxxxE"/>
    <property type="match status" value="1"/>
</dbReference>
<dbReference type="RefSeq" id="WP_013920870.1">
    <property type="nucleotide sequence ID" value="NC_015690.1"/>
</dbReference>
<dbReference type="Proteomes" id="UP000006620">
    <property type="component" value="Chromosome"/>
</dbReference>
<dbReference type="InterPro" id="IPR012902">
    <property type="entry name" value="N_methyl_site"/>
</dbReference>
<gene>
    <name evidence="4" type="ordered locus">KNP414_07219</name>
</gene>
<evidence type="ECO:0000256" key="3">
    <source>
        <dbReference type="SAM" id="Phobius"/>
    </source>
</evidence>
<dbReference type="PATRIC" id="fig|1036673.3.peg.6734"/>
<evidence type="ECO:0000256" key="1">
    <source>
        <dbReference type="ARBA" id="ARBA00004241"/>
    </source>
</evidence>
<accession>F8FN59</accession>
<feature type="transmembrane region" description="Helical" evidence="3">
    <location>
        <begin position="12"/>
        <end position="36"/>
    </location>
</feature>
<dbReference type="AlphaFoldDB" id="F8FN59"/>
<evidence type="ECO:0000313" key="5">
    <source>
        <dbReference type="Proteomes" id="UP000006620"/>
    </source>
</evidence>
<protein>
    <recommendedName>
        <fullName evidence="6">Prepilin-type N-terminal cleavage/methylation domain-containing protein</fullName>
    </recommendedName>
</protein>
<dbReference type="HOGENOM" id="CLU_1523699_0_0_9"/>
<dbReference type="Pfam" id="PF07963">
    <property type="entry name" value="N_methyl"/>
    <property type="match status" value="1"/>
</dbReference>
<dbReference type="EMBL" id="CP002869">
    <property type="protein sequence ID" value="AEI45729.1"/>
    <property type="molecule type" value="Genomic_DNA"/>
</dbReference>
<dbReference type="GO" id="GO:0009986">
    <property type="term" value="C:cell surface"/>
    <property type="evidence" value="ECO:0007669"/>
    <property type="project" value="UniProtKB-SubCell"/>
</dbReference>
<keyword evidence="2" id="KW-0178">Competence</keyword>
<sequence length="185" mass="20825">MLKRFRSGEEGFTLIEVLAASVILAIAGLAMTAFFINAMSYNKANQNKTVMVNLARNALFYMEKRSFKEMEKYLVTYEMNISTEECGDDPRCSGKSMNALLIDTDRFPGLWDVLNPSVNGIEYTITVSHHKENKVEGGGLDTTSFTKHLLPVMVEVRAKSDDTPTKYRSTEVRGYITDESIRKAD</sequence>
<keyword evidence="3" id="KW-1133">Transmembrane helix</keyword>
<evidence type="ECO:0008006" key="6">
    <source>
        <dbReference type="Google" id="ProtNLM"/>
    </source>
</evidence>
<evidence type="ECO:0000256" key="2">
    <source>
        <dbReference type="ARBA" id="ARBA00023287"/>
    </source>
</evidence>
<comment type="subcellular location">
    <subcellularLocation>
        <location evidence="1">Cell surface</location>
    </subcellularLocation>
</comment>
<keyword evidence="3" id="KW-0472">Membrane</keyword>
<reference evidence="5" key="1">
    <citation type="submission" date="2011-06" db="EMBL/GenBank/DDBJ databases">
        <title>Complete genome sequence of Paenibacillus mucilaginosus KNP414.</title>
        <authorList>
            <person name="Wang J."/>
            <person name="Hu S."/>
            <person name="Hu X."/>
            <person name="Zhang B."/>
            <person name="Dong D."/>
            <person name="Zhang S."/>
            <person name="Zhao K."/>
            <person name="Wu D."/>
        </authorList>
    </citation>
    <scope>NUCLEOTIDE SEQUENCE [LARGE SCALE GENOMIC DNA]</scope>
    <source>
        <strain evidence="5">KNP414</strain>
    </source>
</reference>
<evidence type="ECO:0000313" key="4">
    <source>
        <dbReference type="EMBL" id="AEI45729.1"/>
    </source>
</evidence>
<dbReference type="KEGG" id="pms:KNP414_07219"/>
<keyword evidence="3" id="KW-0812">Transmembrane</keyword>